<dbReference type="AlphaFoldDB" id="A0A6N3X0L7"/>
<dbReference type="Pfam" id="PF08241">
    <property type="entry name" value="Methyltransf_11"/>
    <property type="match status" value="1"/>
</dbReference>
<dbReference type="PANTHER" id="PTHR43861">
    <property type="entry name" value="TRANS-ACONITATE 2-METHYLTRANSFERASE-RELATED"/>
    <property type="match status" value="1"/>
</dbReference>
<name>A0A6N3X0L7_9SYNE</name>
<protein>
    <recommendedName>
        <fullName evidence="1">Methyltransferase type 11 domain-containing protein</fullName>
    </recommendedName>
</protein>
<dbReference type="EMBL" id="JXUO01000167">
    <property type="protein sequence ID" value="KKZ14382.1"/>
    <property type="molecule type" value="Genomic_DNA"/>
</dbReference>
<dbReference type="Proteomes" id="UP000035054">
    <property type="component" value="Unassembled WGS sequence"/>
</dbReference>
<reference evidence="2 3" key="1">
    <citation type="submission" date="2015-01" db="EMBL/GenBank/DDBJ databases">
        <title>Lifestyle Evolution in Cyanobacterial Symbionts of Sponges.</title>
        <authorList>
            <person name="Burgsdorf I."/>
            <person name="Slaby B.M."/>
            <person name="Handley K.M."/>
            <person name="Haber M."/>
            <person name="Blom J."/>
            <person name="Marshall C.W."/>
            <person name="Gilbert J.A."/>
            <person name="Hentschel U."/>
            <person name="Steindler L."/>
        </authorList>
    </citation>
    <scope>NUCLEOTIDE SEQUENCE [LARGE SCALE GENOMIC DNA]</scope>
    <source>
        <strain evidence="2">142</strain>
    </source>
</reference>
<dbReference type="Gene3D" id="3.40.50.150">
    <property type="entry name" value="Vaccinia Virus protein VP39"/>
    <property type="match status" value="1"/>
</dbReference>
<comment type="caution">
    <text evidence="2">The sequence shown here is derived from an EMBL/GenBank/DDBJ whole genome shotgun (WGS) entry which is preliminary data.</text>
</comment>
<evidence type="ECO:0000313" key="3">
    <source>
        <dbReference type="Proteomes" id="UP000035054"/>
    </source>
</evidence>
<feature type="domain" description="Methyltransferase type 11" evidence="1">
    <location>
        <begin position="40"/>
        <end position="131"/>
    </location>
</feature>
<sequence length="263" mass="28986">MSTDQQHWNPERYQRWAAYVPELGYDVIGLLNPRPGERVLDLGCGEGMLTAHMAACGCSVVGVDRDAGFVKATRQRGLFALQADARHLVGPELPAGSFDAVFSNAALHWIPEAAAVITNVRRLLRDGGRFVGELGGAGNIATVRQALHQALHRHGINAASRDPWFFPTADTYRHLLEDHGFQVTEIRLFPRPTPLPGPLSQWMETFAATFLDPLEPATRQAIVAEVSKTTAPQLCSPDGVWTMDYVRLRFRATASLIPGWNRP</sequence>
<dbReference type="GO" id="GO:0008757">
    <property type="term" value="F:S-adenosylmethionine-dependent methyltransferase activity"/>
    <property type="evidence" value="ECO:0007669"/>
    <property type="project" value="InterPro"/>
</dbReference>
<evidence type="ECO:0000313" key="2">
    <source>
        <dbReference type="EMBL" id="KKZ14382.1"/>
    </source>
</evidence>
<gene>
    <name evidence="2" type="ORF">TH68_05125</name>
</gene>
<dbReference type="InterPro" id="IPR029063">
    <property type="entry name" value="SAM-dependent_MTases_sf"/>
</dbReference>
<organism evidence="2 3">
    <name type="scientific">Candidatus Synechococcus spongiarum 142</name>
    <dbReference type="NCBI Taxonomy" id="1608213"/>
    <lineage>
        <taxon>Bacteria</taxon>
        <taxon>Bacillati</taxon>
        <taxon>Cyanobacteriota</taxon>
        <taxon>Cyanophyceae</taxon>
        <taxon>Synechococcales</taxon>
        <taxon>Synechococcaceae</taxon>
        <taxon>Synechococcus</taxon>
    </lineage>
</organism>
<dbReference type="CDD" id="cd02440">
    <property type="entry name" value="AdoMet_MTases"/>
    <property type="match status" value="1"/>
</dbReference>
<dbReference type="PANTHER" id="PTHR43861:SF1">
    <property type="entry name" value="TRANS-ACONITATE 2-METHYLTRANSFERASE"/>
    <property type="match status" value="1"/>
</dbReference>
<dbReference type="InterPro" id="IPR013216">
    <property type="entry name" value="Methyltransf_11"/>
</dbReference>
<proteinExistence type="predicted"/>
<accession>A0A6N3X0L7</accession>
<evidence type="ECO:0000259" key="1">
    <source>
        <dbReference type="Pfam" id="PF08241"/>
    </source>
</evidence>
<dbReference type="SUPFAM" id="SSF53335">
    <property type="entry name" value="S-adenosyl-L-methionine-dependent methyltransferases"/>
    <property type="match status" value="1"/>
</dbReference>